<dbReference type="HOGENOM" id="CLU_006384_0_1_9"/>
<dbReference type="EMBL" id="ABWK02000009">
    <property type="protein sequence ID" value="EEX69538.1"/>
    <property type="molecule type" value="Genomic_DNA"/>
</dbReference>
<comment type="pathway">
    <text evidence="1 7">Amino-acid biosynthesis; L-arginine biosynthesis; N(2)-acetyl-L-ornithine from L-glutamate: step 3/4.</text>
</comment>
<dbReference type="GO" id="GO:0051287">
    <property type="term" value="F:NAD binding"/>
    <property type="evidence" value="ECO:0007669"/>
    <property type="project" value="InterPro"/>
</dbReference>
<dbReference type="InterPro" id="IPR058924">
    <property type="entry name" value="AGPR_dimerisation_dom"/>
</dbReference>
<dbReference type="Proteomes" id="UP000003671">
    <property type="component" value="Unassembled WGS sequence"/>
</dbReference>
<evidence type="ECO:0000256" key="3">
    <source>
        <dbReference type="ARBA" id="ARBA00022605"/>
    </source>
</evidence>
<dbReference type="PANTHER" id="PTHR32338:SF10">
    <property type="entry name" value="N-ACETYL-GAMMA-GLUTAMYL-PHOSPHATE REDUCTASE, CHLOROPLASTIC-RELATED"/>
    <property type="match status" value="1"/>
</dbReference>
<keyword evidence="2 7" id="KW-0055">Arginine biosynthesis</keyword>
<dbReference type="InterPro" id="IPR000534">
    <property type="entry name" value="Semialdehyde_DH_NAD-bd"/>
</dbReference>
<dbReference type="UniPathway" id="UPA00068">
    <property type="reaction ID" value="UER00108"/>
</dbReference>
<dbReference type="EC" id="1.2.1.38" evidence="7"/>
<evidence type="ECO:0000313" key="11">
    <source>
        <dbReference type="Proteomes" id="UP000003671"/>
    </source>
</evidence>
<dbReference type="PANTHER" id="PTHR32338">
    <property type="entry name" value="N-ACETYL-GAMMA-GLUTAMYL-PHOSPHATE REDUCTASE, CHLOROPLASTIC-RELATED-RELATED"/>
    <property type="match status" value="1"/>
</dbReference>
<dbReference type="Gene3D" id="3.40.50.720">
    <property type="entry name" value="NAD(P)-binding Rossmann-like Domain"/>
    <property type="match status" value="1"/>
</dbReference>
<accession>C9KK88</accession>
<feature type="domain" description="Semialdehyde dehydrogenase NAD-binding" evidence="9">
    <location>
        <begin position="19"/>
        <end position="157"/>
    </location>
</feature>
<dbReference type="GO" id="GO:0070401">
    <property type="term" value="F:NADP+ binding"/>
    <property type="evidence" value="ECO:0007669"/>
    <property type="project" value="InterPro"/>
</dbReference>
<dbReference type="GO" id="GO:0003942">
    <property type="term" value="F:N-acetyl-gamma-glutamyl-phosphate reductase activity"/>
    <property type="evidence" value="ECO:0007669"/>
    <property type="project" value="UniProtKB-UniRule"/>
</dbReference>
<dbReference type="SUPFAM" id="SSF55347">
    <property type="entry name" value="Glyceraldehyde-3-phosphate dehydrogenase-like, C-terminal domain"/>
    <property type="match status" value="1"/>
</dbReference>
<dbReference type="PATRIC" id="fig|500635.8.peg.980"/>
<dbReference type="AlphaFoldDB" id="C9KK88"/>
<comment type="function">
    <text evidence="7">Catalyzes the NADPH-dependent reduction of N-acetyl-5-glutamyl phosphate to yield N-acetyl-L-glutamate 5-semialdehyde.</text>
</comment>
<name>C9KK88_9FIRM</name>
<dbReference type="Gene3D" id="3.30.360.10">
    <property type="entry name" value="Dihydrodipicolinate Reductase, domain 2"/>
    <property type="match status" value="1"/>
</dbReference>
<evidence type="ECO:0000256" key="4">
    <source>
        <dbReference type="ARBA" id="ARBA00022857"/>
    </source>
</evidence>
<dbReference type="GO" id="GO:0006526">
    <property type="term" value="P:L-arginine biosynthetic process"/>
    <property type="evidence" value="ECO:0007669"/>
    <property type="project" value="UniProtKB-UniRule"/>
</dbReference>
<dbReference type="FunFam" id="3.30.360.10:FF:000014">
    <property type="entry name" value="N-acetyl-gamma-glutamyl-phosphate reductase"/>
    <property type="match status" value="1"/>
</dbReference>
<comment type="subcellular location">
    <subcellularLocation>
        <location evidence="7">Cytoplasm</location>
    </subcellularLocation>
</comment>
<feature type="active site" evidence="7 8">
    <location>
        <position position="165"/>
    </location>
</feature>
<evidence type="ECO:0000256" key="2">
    <source>
        <dbReference type="ARBA" id="ARBA00022571"/>
    </source>
</evidence>
<dbReference type="HAMAP" id="MF_00150">
    <property type="entry name" value="ArgC_type1"/>
    <property type="match status" value="1"/>
</dbReference>
<comment type="similarity">
    <text evidence="7">Belongs to the NAGSA dehydrogenase family. Type 1 subfamily.</text>
</comment>
<dbReference type="SMART" id="SM00859">
    <property type="entry name" value="Semialdhyde_dh"/>
    <property type="match status" value="1"/>
</dbReference>
<dbReference type="InterPro" id="IPR000706">
    <property type="entry name" value="AGPR_type-1"/>
</dbReference>
<dbReference type="Pfam" id="PF01118">
    <property type="entry name" value="Semialdhyde_dh"/>
    <property type="match status" value="1"/>
</dbReference>
<protein>
    <recommendedName>
        <fullName evidence="7">N-acetyl-gamma-glutamyl-phosphate reductase</fullName>
        <shortName evidence="7">AGPR</shortName>
        <ecNumber evidence="7">1.2.1.38</ecNumber>
    </recommendedName>
    <alternativeName>
        <fullName evidence="7">N-acetyl-glutamate semialdehyde dehydrogenase</fullName>
        <shortName evidence="7">NAGSA dehydrogenase</shortName>
    </alternativeName>
</protein>
<evidence type="ECO:0000259" key="9">
    <source>
        <dbReference type="SMART" id="SM00859"/>
    </source>
</evidence>
<dbReference type="InterPro" id="IPR023013">
    <property type="entry name" value="AGPR_AS"/>
</dbReference>
<comment type="catalytic activity">
    <reaction evidence="6 7">
        <text>N-acetyl-L-glutamate 5-semialdehyde + phosphate + NADP(+) = N-acetyl-L-glutamyl 5-phosphate + NADPH + H(+)</text>
        <dbReference type="Rhea" id="RHEA:21588"/>
        <dbReference type="ChEBI" id="CHEBI:15378"/>
        <dbReference type="ChEBI" id="CHEBI:29123"/>
        <dbReference type="ChEBI" id="CHEBI:43474"/>
        <dbReference type="ChEBI" id="CHEBI:57783"/>
        <dbReference type="ChEBI" id="CHEBI:57936"/>
        <dbReference type="ChEBI" id="CHEBI:58349"/>
        <dbReference type="EC" id="1.2.1.38"/>
    </reaction>
</comment>
<evidence type="ECO:0000256" key="5">
    <source>
        <dbReference type="ARBA" id="ARBA00023002"/>
    </source>
</evidence>
<dbReference type="SUPFAM" id="SSF51735">
    <property type="entry name" value="NAD(P)-binding Rossmann-fold domains"/>
    <property type="match status" value="1"/>
</dbReference>
<keyword evidence="3 7" id="KW-0028">Amino-acid biosynthesis</keyword>
<sequence>MYNYKHQFETYPEEEIAMKVSVLGATGYAGAELLRILYNHPQAEVVHITSESHTGEKIADLYPHLRGCYDMVLESMKDIEAIGKDSDFVFIGLPHGHAMKVGKALEDLPVRIIDLGADYRFHDTSVYEAWYHVPHTHPDAKRVYGLAELYREEIRDAKIIGNAGCFTTASILALAPLARQHLIDVNTIIVDAKSGVSGAGRSPKQANHFPELYDNFRAYNVAHHRHTPEIEQAVTDLSGEATVINFTPHLVPMSRGILSTCYATLKEGVTPELVDAAFEKAYSKEFFIRLLGRGGYPSTKEVRGSNFCDIAWHIDERTHRVIVLSAIDNLVKGAAGQAVQNFNIACGFDEKMGLDFVPMYP</sequence>
<dbReference type="CDD" id="cd23934">
    <property type="entry name" value="AGPR_1_C"/>
    <property type="match status" value="1"/>
</dbReference>
<evidence type="ECO:0000256" key="6">
    <source>
        <dbReference type="ARBA" id="ARBA00050557"/>
    </source>
</evidence>
<dbReference type="InterPro" id="IPR036291">
    <property type="entry name" value="NAD(P)-bd_dom_sf"/>
</dbReference>
<dbReference type="PROSITE" id="PS01224">
    <property type="entry name" value="ARGC"/>
    <property type="match status" value="1"/>
</dbReference>
<reference evidence="10" key="1">
    <citation type="submission" date="2009-09" db="EMBL/GenBank/DDBJ databases">
        <authorList>
            <person name="Weinstock G."/>
            <person name="Sodergren E."/>
            <person name="Clifton S."/>
            <person name="Fulton L."/>
            <person name="Fulton B."/>
            <person name="Courtney L."/>
            <person name="Fronick C."/>
            <person name="Harrison M."/>
            <person name="Strong C."/>
            <person name="Farmer C."/>
            <person name="Delahaunty K."/>
            <person name="Markovic C."/>
            <person name="Hall O."/>
            <person name="Minx P."/>
            <person name="Tomlinson C."/>
            <person name="Mitreva M."/>
            <person name="Nelson J."/>
            <person name="Hou S."/>
            <person name="Wollam A."/>
            <person name="Pepin K.H."/>
            <person name="Johnson M."/>
            <person name="Bhonagiri V."/>
            <person name="Nash W.E."/>
            <person name="Warren W."/>
            <person name="Chinwalla A."/>
            <person name="Mardis E.R."/>
            <person name="Wilson R.K."/>
        </authorList>
    </citation>
    <scope>NUCLEOTIDE SEQUENCE [LARGE SCALE GENOMIC DNA]</scope>
    <source>
        <strain evidence="10">DSM 20544</strain>
    </source>
</reference>
<keyword evidence="11" id="KW-1185">Reference proteome</keyword>
<evidence type="ECO:0000256" key="1">
    <source>
        <dbReference type="ARBA" id="ARBA00004862"/>
    </source>
</evidence>
<evidence type="ECO:0000313" key="10">
    <source>
        <dbReference type="EMBL" id="EEX69538.1"/>
    </source>
</evidence>
<gene>
    <name evidence="7 10" type="primary">argC</name>
    <name evidence="10" type="ORF">MITSMUL_03587</name>
</gene>
<keyword evidence="7" id="KW-0963">Cytoplasm</keyword>
<proteinExistence type="inferred from homology"/>
<dbReference type="CDD" id="cd17895">
    <property type="entry name" value="AGPR_1_N"/>
    <property type="match status" value="1"/>
</dbReference>
<keyword evidence="4 7" id="KW-0521">NADP</keyword>
<evidence type="ECO:0000256" key="8">
    <source>
        <dbReference type="PROSITE-ProRule" id="PRU10010"/>
    </source>
</evidence>
<dbReference type="NCBIfam" id="TIGR01850">
    <property type="entry name" value="argC"/>
    <property type="match status" value="1"/>
</dbReference>
<organism evidence="10 11">
    <name type="scientific">Mitsuokella multacida DSM 20544</name>
    <dbReference type="NCBI Taxonomy" id="500635"/>
    <lineage>
        <taxon>Bacteria</taxon>
        <taxon>Bacillati</taxon>
        <taxon>Bacillota</taxon>
        <taxon>Negativicutes</taxon>
        <taxon>Selenomonadales</taxon>
        <taxon>Selenomonadaceae</taxon>
        <taxon>Mitsuokella</taxon>
    </lineage>
</organism>
<keyword evidence="5 7" id="KW-0560">Oxidoreductase</keyword>
<comment type="caution">
    <text evidence="10">The sequence shown here is derived from an EMBL/GenBank/DDBJ whole genome shotgun (WGS) entry which is preliminary data.</text>
</comment>
<dbReference type="STRING" id="500635.MITSMUL_03587"/>
<dbReference type="InterPro" id="IPR050085">
    <property type="entry name" value="AGPR"/>
</dbReference>
<dbReference type="eggNOG" id="COG0002">
    <property type="taxonomic scope" value="Bacteria"/>
</dbReference>
<evidence type="ECO:0000256" key="7">
    <source>
        <dbReference type="HAMAP-Rule" id="MF_00150"/>
    </source>
</evidence>
<dbReference type="Pfam" id="PF22698">
    <property type="entry name" value="Semialdhyde_dhC_1"/>
    <property type="match status" value="1"/>
</dbReference>
<dbReference type="GO" id="GO:0005737">
    <property type="term" value="C:cytoplasm"/>
    <property type="evidence" value="ECO:0007669"/>
    <property type="project" value="UniProtKB-SubCell"/>
</dbReference>